<evidence type="ECO:0000313" key="6">
    <source>
        <dbReference type="EMBL" id="ABO95346.1"/>
    </source>
</evidence>
<dbReference type="OrthoDB" id="26679at2759"/>
<dbReference type="EMBL" id="CP000583">
    <property type="protein sequence ID" value="ABO95346.1"/>
    <property type="molecule type" value="Genomic_DNA"/>
</dbReference>
<proteinExistence type="inferred from homology"/>
<dbReference type="GO" id="GO:0005739">
    <property type="term" value="C:mitochondrion"/>
    <property type="evidence" value="ECO:0007669"/>
    <property type="project" value="UniProtKB-SubCell"/>
</dbReference>
<dbReference type="RefSeq" id="XP_001417053.1">
    <property type="nucleotide sequence ID" value="XM_001417016.1"/>
</dbReference>
<evidence type="ECO:0000259" key="5">
    <source>
        <dbReference type="PROSITE" id="PS51886"/>
    </source>
</evidence>
<evidence type="ECO:0000256" key="2">
    <source>
        <dbReference type="ARBA" id="ARBA00009540"/>
    </source>
</evidence>
<dbReference type="GeneID" id="5000980"/>
<organism evidence="6 7">
    <name type="scientific">Ostreococcus lucimarinus (strain CCE9901)</name>
    <dbReference type="NCBI Taxonomy" id="436017"/>
    <lineage>
        <taxon>Eukaryota</taxon>
        <taxon>Viridiplantae</taxon>
        <taxon>Chlorophyta</taxon>
        <taxon>Mamiellophyceae</taxon>
        <taxon>Mamiellales</taxon>
        <taxon>Bathycoccaceae</taxon>
        <taxon>Ostreococcus</taxon>
    </lineage>
</organism>
<dbReference type="HOGENOM" id="CLU_029204_4_2_1"/>
<dbReference type="SMART" id="SM00584">
    <property type="entry name" value="TLDc"/>
    <property type="match status" value="1"/>
</dbReference>
<sequence>MNGKSDIVTVEQMETLREALPAMYRMREWALAYSTKRDGISLKSLYRRASGKANTVLLVSDSGGAIFGAFCTEAWKVHSRYGGTGESFVFTLAPEGVKYAWSGANDYYMFGAADSLSVGGGSAHAIRLEEDLLQGSSGECETFQSPPLASENMFRTARIELWSLE</sequence>
<evidence type="ECO:0000313" key="7">
    <source>
        <dbReference type="Proteomes" id="UP000001568"/>
    </source>
</evidence>
<evidence type="ECO:0000256" key="1">
    <source>
        <dbReference type="ARBA" id="ARBA00004173"/>
    </source>
</evidence>
<keyword evidence="3" id="KW-0496">Mitochondrion</keyword>
<dbReference type="eggNOG" id="KOG2372">
    <property type="taxonomic scope" value="Eukaryota"/>
</dbReference>
<dbReference type="PANTHER" id="PTHR23354:SF62">
    <property type="entry name" value="MUSTARD, ISOFORM V"/>
    <property type="match status" value="1"/>
</dbReference>
<evidence type="ECO:0000256" key="3">
    <source>
        <dbReference type="ARBA" id="ARBA00023128"/>
    </source>
</evidence>
<dbReference type="AlphaFoldDB" id="A4RV02"/>
<dbReference type="Proteomes" id="UP000001568">
    <property type="component" value="Chromosome 3"/>
</dbReference>
<reference evidence="6 7" key="1">
    <citation type="journal article" date="2007" name="Proc. Natl. Acad. Sci. U.S.A.">
        <title>The tiny eukaryote Ostreococcus provides genomic insights into the paradox of plankton speciation.</title>
        <authorList>
            <person name="Palenik B."/>
            <person name="Grimwood J."/>
            <person name="Aerts A."/>
            <person name="Rouze P."/>
            <person name="Salamov A."/>
            <person name="Putnam N."/>
            <person name="Dupont C."/>
            <person name="Jorgensen R."/>
            <person name="Derelle E."/>
            <person name="Rombauts S."/>
            <person name="Zhou K."/>
            <person name="Otillar R."/>
            <person name="Merchant S.S."/>
            <person name="Podell S."/>
            <person name="Gaasterland T."/>
            <person name="Napoli C."/>
            <person name="Gendler K."/>
            <person name="Manuell A."/>
            <person name="Tai V."/>
            <person name="Vallon O."/>
            <person name="Piganeau G."/>
            <person name="Jancek S."/>
            <person name="Heijde M."/>
            <person name="Jabbari K."/>
            <person name="Bowler C."/>
            <person name="Lohr M."/>
            <person name="Robbens S."/>
            <person name="Werner G."/>
            <person name="Dubchak I."/>
            <person name="Pazour G.J."/>
            <person name="Ren Q."/>
            <person name="Paulsen I."/>
            <person name="Delwiche C."/>
            <person name="Schmutz J."/>
            <person name="Rokhsar D."/>
            <person name="Van de Peer Y."/>
            <person name="Moreau H."/>
            <person name="Grigoriev I.V."/>
        </authorList>
    </citation>
    <scope>NUCLEOTIDE SEQUENCE [LARGE SCALE GENOMIC DNA]</scope>
    <source>
        <strain evidence="6 7">CCE9901</strain>
    </source>
</reference>
<protein>
    <recommendedName>
        <fullName evidence="4">Oxidation resistance protein 1</fullName>
    </recommendedName>
</protein>
<name>A4RV02_OSTLU</name>
<dbReference type="InterPro" id="IPR006571">
    <property type="entry name" value="TLDc_dom"/>
</dbReference>
<dbReference type="KEGG" id="olu:OSTLU_34428"/>
<comment type="subcellular location">
    <subcellularLocation>
        <location evidence="1">Mitochondrion</location>
    </subcellularLocation>
</comment>
<keyword evidence="7" id="KW-1185">Reference proteome</keyword>
<feature type="domain" description="TLDc" evidence="5">
    <location>
        <begin position="6"/>
        <end position="165"/>
    </location>
</feature>
<evidence type="ECO:0000256" key="4">
    <source>
        <dbReference type="ARBA" id="ARBA00040604"/>
    </source>
</evidence>
<dbReference type="PANTHER" id="PTHR23354">
    <property type="entry name" value="NUCLEOLAR PROTEIN 7/ESTROGEN RECEPTOR COACTIVATOR-RELATED"/>
    <property type="match status" value="1"/>
</dbReference>
<accession>A4RV02</accession>
<comment type="similarity">
    <text evidence="2">Belongs to the OXR1 family.</text>
</comment>
<dbReference type="Pfam" id="PF07534">
    <property type="entry name" value="TLD"/>
    <property type="match status" value="1"/>
</dbReference>
<dbReference type="OMA" id="MPPRTQG"/>
<dbReference type="Gramene" id="ABO95346">
    <property type="protein sequence ID" value="ABO95346"/>
    <property type="gene ID" value="OSTLU_34428"/>
</dbReference>
<gene>
    <name evidence="6" type="ORF">OSTLU_34428</name>
</gene>
<dbReference type="PROSITE" id="PS51886">
    <property type="entry name" value="TLDC"/>
    <property type="match status" value="1"/>
</dbReference>